<dbReference type="EMBL" id="MFJE01000013">
    <property type="protein sequence ID" value="OGG14577.1"/>
    <property type="molecule type" value="Genomic_DNA"/>
</dbReference>
<evidence type="ECO:0008006" key="3">
    <source>
        <dbReference type="Google" id="ProtNLM"/>
    </source>
</evidence>
<accession>A0A1F5ZR56</accession>
<dbReference type="InterPro" id="IPR012657">
    <property type="entry name" value="23S_rRNA-intervening_sequence"/>
</dbReference>
<proteinExistence type="predicted"/>
<dbReference type="Gene3D" id="1.20.1440.60">
    <property type="entry name" value="23S rRNA-intervening sequence"/>
    <property type="match status" value="1"/>
</dbReference>
<evidence type="ECO:0000313" key="1">
    <source>
        <dbReference type="EMBL" id="OGG14577.1"/>
    </source>
</evidence>
<name>A0A1F5ZR56_9BACT</name>
<reference evidence="1 2" key="1">
    <citation type="journal article" date="2016" name="Nat. Commun.">
        <title>Thousands of microbial genomes shed light on interconnected biogeochemical processes in an aquifer system.</title>
        <authorList>
            <person name="Anantharaman K."/>
            <person name="Brown C.T."/>
            <person name="Hug L.A."/>
            <person name="Sharon I."/>
            <person name="Castelle C.J."/>
            <person name="Probst A.J."/>
            <person name="Thomas B.C."/>
            <person name="Singh A."/>
            <person name="Wilkins M.J."/>
            <person name="Karaoz U."/>
            <person name="Brodie E.L."/>
            <person name="Williams K.H."/>
            <person name="Hubbard S.S."/>
            <person name="Banfield J.F."/>
        </authorList>
    </citation>
    <scope>NUCLEOTIDE SEQUENCE [LARGE SCALE GENOMIC DNA]</scope>
</reference>
<dbReference type="InterPro" id="IPR036583">
    <property type="entry name" value="23S_rRNA_IVS_sf"/>
</dbReference>
<evidence type="ECO:0000313" key="2">
    <source>
        <dbReference type="Proteomes" id="UP000177383"/>
    </source>
</evidence>
<dbReference type="Pfam" id="PF05635">
    <property type="entry name" value="23S_rRNA_IVP"/>
    <property type="match status" value="1"/>
</dbReference>
<gene>
    <name evidence="1" type="ORF">A2773_02205</name>
</gene>
<dbReference type="Proteomes" id="UP000177383">
    <property type="component" value="Unassembled WGS sequence"/>
</dbReference>
<dbReference type="SUPFAM" id="SSF158446">
    <property type="entry name" value="IVS-encoded protein-like"/>
    <property type="match status" value="1"/>
</dbReference>
<sequence>MVKYLHLNDINSYKTSFELSNFVWNIVITWNNLAKYTVGQQFINAIDSVSANIAEGFGRYHKKDKIKFYYNSRASVYESLDWLQKAKVRKLITSEEYQKVFSILQALPKEINSLINYTNSHLSV</sequence>
<dbReference type="STRING" id="1798375.A2773_02205"/>
<dbReference type="NCBIfam" id="TIGR02436">
    <property type="entry name" value="four helix bundle protein"/>
    <property type="match status" value="1"/>
</dbReference>
<organism evidence="1 2">
    <name type="scientific">Candidatus Gottesmanbacteria bacterium RIFCSPHIGHO2_01_FULL_39_10</name>
    <dbReference type="NCBI Taxonomy" id="1798375"/>
    <lineage>
        <taxon>Bacteria</taxon>
        <taxon>Candidatus Gottesmaniibacteriota</taxon>
    </lineage>
</organism>
<comment type="caution">
    <text evidence="1">The sequence shown here is derived from an EMBL/GenBank/DDBJ whole genome shotgun (WGS) entry which is preliminary data.</text>
</comment>
<dbReference type="AlphaFoldDB" id="A0A1F5ZR56"/>
<protein>
    <recommendedName>
        <fullName evidence="3">Four helix bundle protein</fullName>
    </recommendedName>
</protein>
<dbReference type="PANTHER" id="PTHR38471:SF2">
    <property type="entry name" value="FOUR HELIX BUNDLE PROTEIN"/>
    <property type="match status" value="1"/>
</dbReference>
<dbReference type="PANTHER" id="PTHR38471">
    <property type="entry name" value="FOUR HELIX BUNDLE PROTEIN"/>
    <property type="match status" value="1"/>
</dbReference>